<gene>
    <name evidence="1" type="ORF">FRC96_00505</name>
</gene>
<proteinExistence type="predicted"/>
<dbReference type="Proteomes" id="UP000321046">
    <property type="component" value="Unassembled WGS sequence"/>
</dbReference>
<organism evidence="1 2">
    <name type="scientific">Lujinxingia vulgaris</name>
    <dbReference type="NCBI Taxonomy" id="2600176"/>
    <lineage>
        <taxon>Bacteria</taxon>
        <taxon>Deltaproteobacteria</taxon>
        <taxon>Bradymonadales</taxon>
        <taxon>Lujinxingiaceae</taxon>
        <taxon>Lujinxingia</taxon>
    </lineage>
</organism>
<protein>
    <submittedName>
        <fullName evidence="1">DUF4336 domain-containing protein</fullName>
    </submittedName>
</protein>
<evidence type="ECO:0000313" key="1">
    <source>
        <dbReference type="EMBL" id="TXD44597.1"/>
    </source>
</evidence>
<dbReference type="AlphaFoldDB" id="A0A5C6XIE5"/>
<dbReference type="InterPro" id="IPR025638">
    <property type="entry name" value="DUF4336"/>
</dbReference>
<name>A0A5C6XIE5_9DELT</name>
<dbReference type="PANTHER" id="PTHR33835">
    <property type="entry name" value="YALI0C07656P"/>
    <property type="match status" value="1"/>
</dbReference>
<dbReference type="Pfam" id="PF14234">
    <property type="entry name" value="DUF4336"/>
    <property type="match status" value="1"/>
</dbReference>
<comment type="caution">
    <text evidence="1">The sequence shown here is derived from an EMBL/GenBank/DDBJ whole genome shotgun (WGS) entry which is preliminary data.</text>
</comment>
<sequence>MRQIATSPLLGLWRIVTMPACIVPPAPHSGHAMSRLRPFTDTIWLIDHPLKLAGVQMGTRSTLIRLPSGELTMISPVSFSDEDQAEIDHLGELKTIIAPNLFHHLYLKKAMARWPQARVLVPPGLPEKIGELDQALTLSPTGELEDSLRWHRIEGMPKLREHVFYEPQSGTLILTDLCFHFPDHPHWWTRMFMRLNGALGSFGPTRILRSGIADKEAFASSLPALLDWEFDRVVIAHGEPLADEGRRRFQEAFGAELARAGS</sequence>
<reference evidence="1 2" key="1">
    <citation type="submission" date="2019-08" db="EMBL/GenBank/DDBJ databases">
        <title>Bradymonadales sp. TMQ2.</title>
        <authorList>
            <person name="Liang Q."/>
        </authorList>
    </citation>
    <scope>NUCLEOTIDE SEQUENCE [LARGE SCALE GENOMIC DNA]</scope>
    <source>
        <strain evidence="1 2">TMQ2</strain>
    </source>
</reference>
<dbReference type="PANTHER" id="PTHR33835:SF1">
    <property type="entry name" value="METALLO-BETA-LACTAMASE DOMAIN-CONTAINING PROTEIN"/>
    <property type="match status" value="1"/>
</dbReference>
<dbReference type="EMBL" id="VOSL01000002">
    <property type="protein sequence ID" value="TXD44597.1"/>
    <property type="molecule type" value="Genomic_DNA"/>
</dbReference>
<dbReference type="InterPro" id="IPR036866">
    <property type="entry name" value="RibonucZ/Hydroxyglut_hydro"/>
</dbReference>
<dbReference type="Gene3D" id="3.60.15.10">
    <property type="entry name" value="Ribonuclease Z/Hydroxyacylglutathione hydrolase-like"/>
    <property type="match status" value="1"/>
</dbReference>
<accession>A0A5C6XIE5</accession>
<dbReference type="SUPFAM" id="SSF56281">
    <property type="entry name" value="Metallo-hydrolase/oxidoreductase"/>
    <property type="match status" value="1"/>
</dbReference>
<dbReference type="OrthoDB" id="450111at2"/>
<evidence type="ECO:0000313" key="2">
    <source>
        <dbReference type="Proteomes" id="UP000321046"/>
    </source>
</evidence>
<dbReference type="RefSeq" id="WP_146972089.1">
    <property type="nucleotide sequence ID" value="NZ_VOSL01000002.1"/>
</dbReference>